<dbReference type="PROSITE" id="PS51354">
    <property type="entry name" value="GLUTAREDOXIN_2"/>
    <property type="match status" value="1"/>
</dbReference>
<dbReference type="InterPro" id="IPR036249">
    <property type="entry name" value="Thioredoxin-like_sf"/>
</dbReference>
<organism evidence="1">
    <name type="scientific">viral metagenome</name>
    <dbReference type="NCBI Taxonomy" id="1070528"/>
    <lineage>
        <taxon>unclassified sequences</taxon>
        <taxon>metagenomes</taxon>
        <taxon>organismal metagenomes</taxon>
    </lineage>
</organism>
<accession>A0A6C0LEL0</accession>
<name>A0A6C0LEL0_9ZZZZ</name>
<protein>
    <submittedName>
        <fullName evidence="1">Uncharacterized protein</fullName>
    </submittedName>
</protein>
<reference evidence="1" key="1">
    <citation type="journal article" date="2020" name="Nature">
        <title>Giant virus diversity and host interactions through global metagenomics.</title>
        <authorList>
            <person name="Schulz F."/>
            <person name="Roux S."/>
            <person name="Paez-Espino D."/>
            <person name="Jungbluth S."/>
            <person name="Walsh D.A."/>
            <person name="Denef V.J."/>
            <person name="McMahon K.D."/>
            <person name="Konstantinidis K.T."/>
            <person name="Eloe-Fadrosh E.A."/>
            <person name="Kyrpides N.C."/>
            <person name="Woyke T."/>
        </authorList>
    </citation>
    <scope>NUCLEOTIDE SEQUENCE</scope>
    <source>
        <strain evidence="1">GVMAG-M-3300027769-26</strain>
    </source>
</reference>
<proteinExistence type="predicted"/>
<dbReference type="AlphaFoldDB" id="A0A6C0LEL0"/>
<evidence type="ECO:0000313" key="1">
    <source>
        <dbReference type="EMBL" id="QHU27642.1"/>
    </source>
</evidence>
<dbReference type="EMBL" id="MN740459">
    <property type="protein sequence ID" value="QHU27642.1"/>
    <property type="molecule type" value="Genomic_DNA"/>
</dbReference>
<dbReference type="SUPFAM" id="SSF52833">
    <property type="entry name" value="Thioredoxin-like"/>
    <property type="match status" value="1"/>
</dbReference>
<dbReference type="Gene3D" id="3.40.30.10">
    <property type="entry name" value="Glutaredoxin"/>
    <property type="match status" value="1"/>
</dbReference>
<sequence length="95" mass="11545">MDKKYVKPSKTDYTIYTISNCKYCNLLCSDIKTKKYVVNCDKYLLTLRERDNFYKYIHKYTIKPYIYFPMIFKDGVFIGGYKEYIEKKPQNKSLK</sequence>